<dbReference type="Pfam" id="PF04851">
    <property type="entry name" value="ResIII"/>
    <property type="match status" value="1"/>
</dbReference>
<dbReference type="InterPro" id="IPR029063">
    <property type="entry name" value="SAM-dependent_MTases_sf"/>
</dbReference>
<dbReference type="InterPro" id="IPR027417">
    <property type="entry name" value="P-loop_NTPase"/>
</dbReference>
<feature type="domain" description="Helicase ATP-binding" evidence="4">
    <location>
        <begin position="342"/>
        <end position="558"/>
    </location>
</feature>
<reference evidence="5 6" key="1">
    <citation type="submission" date="2014-04" db="EMBL/GenBank/DDBJ databases">
        <title>Comparative genomics and transcriptomics to identify genetic mechanisms underlying the emergence of carbapenem resistant Acinetobacter baumannii (CRAb).</title>
        <authorList>
            <person name="Harris A.D."/>
            <person name="Johnson K.J."/>
            <person name="George J."/>
            <person name="Nadendla S."/>
            <person name="Daugherty S.C."/>
            <person name="Parankush S."/>
            <person name="Sadzewicz L."/>
            <person name="Tallon L."/>
            <person name="Sengamalay N."/>
            <person name="Hazen T.H."/>
            <person name="Rasko D.A."/>
        </authorList>
    </citation>
    <scope>NUCLEOTIDE SEQUENCE [LARGE SCALE GENOMIC DNA]</scope>
    <source>
        <strain evidence="5 6">21072</strain>
    </source>
</reference>
<evidence type="ECO:0000256" key="1">
    <source>
        <dbReference type="ARBA" id="ARBA00022603"/>
    </source>
</evidence>
<dbReference type="Proteomes" id="UP000027327">
    <property type="component" value="Unassembled WGS sequence"/>
</dbReference>
<dbReference type="InterPro" id="IPR014001">
    <property type="entry name" value="Helicase_ATP-bd"/>
</dbReference>
<dbReference type="PROSITE" id="PS00092">
    <property type="entry name" value="N6_MTASE"/>
    <property type="match status" value="1"/>
</dbReference>
<dbReference type="Gene3D" id="3.40.50.150">
    <property type="entry name" value="Vaccinia Virus protein VP39"/>
    <property type="match status" value="1"/>
</dbReference>
<name>A0A062IFZ5_ACIBA</name>
<dbReference type="SMART" id="SM00487">
    <property type="entry name" value="DEXDc"/>
    <property type="match status" value="1"/>
</dbReference>
<dbReference type="CDD" id="cd02440">
    <property type="entry name" value="AdoMet_MTases"/>
    <property type="match status" value="1"/>
</dbReference>
<dbReference type="GO" id="GO:0032259">
    <property type="term" value="P:methylation"/>
    <property type="evidence" value="ECO:0007669"/>
    <property type="project" value="UniProtKB-KW"/>
</dbReference>
<dbReference type="GO" id="GO:0016787">
    <property type="term" value="F:hydrolase activity"/>
    <property type="evidence" value="ECO:0007669"/>
    <property type="project" value="InterPro"/>
</dbReference>
<protein>
    <submittedName>
        <fullName evidence="5">Type III restriction enzyme, res subunit</fullName>
    </submittedName>
</protein>
<dbReference type="EMBL" id="JMOD01000048">
    <property type="protein sequence ID" value="KCY17766.1"/>
    <property type="molecule type" value="Genomic_DNA"/>
</dbReference>
<dbReference type="InterPro" id="IPR002052">
    <property type="entry name" value="DNA_methylase_N6_adenine_CS"/>
</dbReference>
<accession>A0A062IFZ5</accession>
<sequence>MSILKLKPITKDTVLVAIYYMIDFMHYQSNIARFFLLIIHKQIELNLSVAKQALAFARQESDFPKLDEVIEVLYNEAIKNIDESVIQHLNNSSRNVIEQLETIVSLFACDKELKAYTTKKNKTLQVIGLKGIKLTKAKEFDPYAFYYQGEILVRSKHLKAIPDSLLSEDQQLVKGLFLHVSNTNSDVESVGEFRLRSRGPIVSTTGSGNDEFEASEAIRNDGEIGVLRDSNSGLSKSNDASLSSVRNPRNESSDGNSRASTNRINSSGGGELSGKRSSLKRARDRSIVQSAKSVRAAIDEKLEAQLKADNVETIWSDASNIDAALPYLQLAQRGDVLKTEKRLIEENKKGILFTNGTGTGKTFTGLGVAKRFINAGLKNILIVTLNDKIANDFVKSSSPLNIKAYKLKSIKDNGGDEHTVVVTTFANFGQNKSLVHKHWDLILIDEAHTLSQSSDGKATAALNKLRALTGHLHGFSEWFEDKFADQMPIEELDEDGKETEQYLSAYNKMQILRNEQRKIWNLNWKHQKSKVKVVFLSATPFSYHFSLDWAEGYLFDYMSPSVSVDDQGNLAEGFSKAREHFYMGNLGYRKRYGKLTRPEAKVDTGVLERQFAENLKNTGAMSGRDLEVNFDYDRKFILIGSRVGELIDEGLTYLRNGYKEIEGHKTRTFEEWAAQTGKPTTGWGRHASMQEYDRLFTGNRFKNIYEIIAKRFDYLARRRLLEAIKAEACVDMVKKHLALGRKVVIFHDYNEGGGFAPFLISKLDIEKYESPLREDIELEYNAFKENRPDLVNLNLDYDSPVETLKNAFPNALLFNGRLSKQQRETNVALFNTDDSGHDILILQSDAGSTGISLHDTTGKHQRVLINIGQPTKPAKLRQTEGRIYRTGQASNAIQRYLTTGTAWERAAFADTIAGRAETVDNFAKGADAVVSIKEALIQAYEEAKYEEPSLNDGIGGKAYDEENARIAKLTPFDQALTFYYAKGKRSESRNNREGKEWYATPEPLGFKMIEWAGVHTGDSVLEPSAGDGAIGRFVPQDVELTMIEPTESLASRAQMANTGAKVIVDTFESLESLNKYHAIVMNPPFGHAGTLAIQHIKKAFGHLYDGGRIVALVPRGSMDSKVDEFIDSTPGAILTAEIWLPQSTFKNAGTAVSTRIIIIEKHAGSNDVPKTRELDFTHLTSVEDLFSEIRDIAMPPRKLRIDEQLAKYELYVRTERSKYVFNGDGVDKPQIKNIMLKFWGSEVNEFDEIVMPYNKSAEIIKKIDEFEQENGTSLAA</sequence>
<dbReference type="AlphaFoldDB" id="A0A062IFZ5"/>
<dbReference type="PATRIC" id="fig|1310697.3.peg.2471"/>
<dbReference type="GO" id="GO:0005829">
    <property type="term" value="C:cytosol"/>
    <property type="evidence" value="ECO:0007669"/>
    <property type="project" value="TreeGrafter"/>
</dbReference>
<evidence type="ECO:0000259" key="4">
    <source>
        <dbReference type="PROSITE" id="PS51192"/>
    </source>
</evidence>
<dbReference type="InterPro" id="IPR050742">
    <property type="entry name" value="Helicase_Restrict-Modif_Enz"/>
</dbReference>
<evidence type="ECO:0000313" key="5">
    <source>
        <dbReference type="EMBL" id="KCY17766.1"/>
    </source>
</evidence>
<dbReference type="InterPro" id="IPR006935">
    <property type="entry name" value="Helicase/UvrB_N"/>
</dbReference>
<feature type="region of interest" description="Disordered" evidence="3">
    <location>
        <begin position="226"/>
        <end position="284"/>
    </location>
</feature>
<evidence type="ECO:0000256" key="2">
    <source>
        <dbReference type="ARBA" id="ARBA00022679"/>
    </source>
</evidence>
<evidence type="ECO:0000256" key="3">
    <source>
        <dbReference type="SAM" id="MobiDB-lite"/>
    </source>
</evidence>
<dbReference type="GO" id="GO:0005524">
    <property type="term" value="F:ATP binding"/>
    <property type="evidence" value="ECO:0007669"/>
    <property type="project" value="InterPro"/>
</dbReference>
<dbReference type="PROSITE" id="PS51192">
    <property type="entry name" value="HELICASE_ATP_BIND_1"/>
    <property type="match status" value="1"/>
</dbReference>
<dbReference type="Gene3D" id="3.40.50.300">
    <property type="entry name" value="P-loop containing nucleotide triphosphate hydrolases"/>
    <property type="match status" value="2"/>
</dbReference>
<keyword evidence="2" id="KW-0808">Transferase</keyword>
<dbReference type="PANTHER" id="PTHR47396">
    <property type="entry name" value="TYPE I RESTRICTION ENZYME ECOKI R PROTEIN"/>
    <property type="match status" value="1"/>
</dbReference>
<gene>
    <name evidence="5" type="ORF">J596_2570</name>
</gene>
<dbReference type="Pfam" id="PF00271">
    <property type="entry name" value="Helicase_C"/>
    <property type="match status" value="1"/>
</dbReference>
<organism evidence="5 6">
    <name type="scientific">Acinetobacter baumannii 21072</name>
    <dbReference type="NCBI Taxonomy" id="1310697"/>
    <lineage>
        <taxon>Bacteria</taxon>
        <taxon>Pseudomonadati</taxon>
        <taxon>Pseudomonadota</taxon>
        <taxon>Gammaproteobacteria</taxon>
        <taxon>Moraxellales</taxon>
        <taxon>Moraxellaceae</taxon>
        <taxon>Acinetobacter</taxon>
        <taxon>Acinetobacter calcoaceticus/baumannii complex</taxon>
    </lineage>
</organism>
<dbReference type="RefSeq" id="WP_004743495.1">
    <property type="nucleotide sequence ID" value="NZ_JMOD01000048.1"/>
</dbReference>
<dbReference type="GO" id="GO:0008168">
    <property type="term" value="F:methyltransferase activity"/>
    <property type="evidence" value="ECO:0007669"/>
    <property type="project" value="UniProtKB-KW"/>
</dbReference>
<evidence type="ECO:0000313" key="6">
    <source>
        <dbReference type="Proteomes" id="UP000027327"/>
    </source>
</evidence>
<dbReference type="PANTHER" id="PTHR47396:SF1">
    <property type="entry name" value="ATP-DEPENDENT HELICASE IRC3-RELATED"/>
    <property type="match status" value="1"/>
</dbReference>
<dbReference type="SUPFAM" id="SSF53335">
    <property type="entry name" value="S-adenosyl-L-methionine-dependent methyltransferases"/>
    <property type="match status" value="1"/>
</dbReference>
<dbReference type="InterPro" id="IPR001650">
    <property type="entry name" value="Helicase_C-like"/>
</dbReference>
<keyword evidence="1" id="KW-0489">Methyltransferase</keyword>
<dbReference type="GO" id="GO:0003677">
    <property type="term" value="F:DNA binding"/>
    <property type="evidence" value="ECO:0007669"/>
    <property type="project" value="InterPro"/>
</dbReference>
<dbReference type="SUPFAM" id="SSF52540">
    <property type="entry name" value="P-loop containing nucleoside triphosphate hydrolases"/>
    <property type="match status" value="1"/>
</dbReference>
<feature type="compositionally biased region" description="Polar residues" evidence="3">
    <location>
        <begin position="229"/>
        <end position="247"/>
    </location>
</feature>
<proteinExistence type="predicted"/>
<feature type="compositionally biased region" description="Polar residues" evidence="3">
    <location>
        <begin position="253"/>
        <end position="266"/>
    </location>
</feature>
<comment type="caution">
    <text evidence="5">The sequence shown here is derived from an EMBL/GenBank/DDBJ whole genome shotgun (WGS) entry which is preliminary data.</text>
</comment>